<dbReference type="AlphaFoldDB" id="A0A9X2SY08"/>
<organism evidence="6 7">
    <name type="scientific">Aquiflexum gelatinilyticum</name>
    <dbReference type="NCBI Taxonomy" id="2961943"/>
    <lineage>
        <taxon>Bacteria</taxon>
        <taxon>Pseudomonadati</taxon>
        <taxon>Bacteroidota</taxon>
        <taxon>Cytophagia</taxon>
        <taxon>Cytophagales</taxon>
        <taxon>Cyclobacteriaceae</taxon>
        <taxon>Aquiflexum</taxon>
    </lineage>
</organism>
<accession>A0A9X2SY08</accession>
<evidence type="ECO:0000256" key="2">
    <source>
        <dbReference type="ARBA" id="ARBA00012018"/>
    </source>
</evidence>
<evidence type="ECO:0000256" key="4">
    <source>
        <dbReference type="SAM" id="MobiDB-lite"/>
    </source>
</evidence>
<comment type="caution">
    <text evidence="6">The sequence shown here is derived from an EMBL/GenBank/DDBJ whole genome shotgun (WGS) entry which is preliminary data.</text>
</comment>
<evidence type="ECO:0000313" key="6">
    <source>
        <dbReference type="EMBL" id="MCR9014657.1"/>
    </source>
</evidence>
<feature type="compositionally biased region" description="Polar residues" evidence="4">
    <location>
        <begin position="833"/>
        <end position="849"/>
    </location>
</feature>
<dbReference type="Pfam" id="PF05506">
    <property type="entry name" value="PLipase_C_C"/>
    <property type="match status" value="1"/>
</dbReference>
<reference evidence="6" key="1">
    <citation type="submission" date="2022-08" db="EMBL/GenBank/DDBJ databases">
        <authorList>
            <person name="Zhang D."/>
        </authorList>
    </citation>
    <scope>NUCLEOTIDE SEQUENCE</scope>
    <source>
        <strain evidence="6">XJ19-11</strain>
    </source>
</reference>
<dbReference type="InterPro" id="IPR006311">
    <property type="entry name" value="TAT_signal"/>
</dbReference>
<dbReference type="PROSITE" id="PS51318">
    <property type="entry name" value="TAT"/>
    <property type="match status" value="1"/>
</dbReference>
<evidence type="ECO:0000313" key="7">
    <source>
        <dbReference type="Proteomes" id="UP001142175"/>
    </source>
</evidence>
<dbReference type="InterPro" id="IPR007312">
    <property type="entry name" value="Phosphoesterase"/>
</dbReference>
<proteinExistence type="inferred from homology"/>
<dbReference type="Gene3D" id="3.40.720.10">
    <property type="entry name" value="Alkaline Phosphatase, subunit A"/>
    <property type="match status" value="2"/>
</dbReference>
<dbReference type="EMBL" id="JANSUY010000003">
    <property type="protein sequence ID" value="MCR9014657.1"/>
    <property type="molecule type" value="Genomic_DNA"/>
</dbReference>
<dbReference type="GO" id="GO:0016042">
    <property type="term" value="P:lipid catabolic process"/>
    <property type="evidence" value="ECO:0007669"/>
    <property type="project" value="InterPro"/>
</dbReference>
<dbReference type="PANTHER" id="PTHR31956">
    <property type="entry name" value="NON-SPECIFIC PHOSPHOLIPASE C4-RELATED"/>
    <property type="match status" value="1"/>
</dbReference>
<evidence type="ECO:0000256" key="3">
    <source>
        <dbReference type="ARBA" id="ARBA00022801"/>
    </source>
</evidence>
<evidence type="ECO:0000259" key="5">
    <source>
        <dbReference type="Pfam" id="PF05506"/>
    </source>
</evidence>
<dbReference type="RefSeq" id="WP_258422539.1">
    <property type="nucleotide sequence ID" value="NZ_JANSUY010000003.1"/>
</dbReference>
<comment type="similarity">
    <text evidence="1">Belongs to the bacterial phospholipase C family.</text>
</comment>
<dbReference type="InterPro" id="IPR008475">
    <property type="entry name" value="PLipase_C_C"/>
</dbReference>
<dbReference type="GO" id="GO:0034480">
    <property type="term" value="F:phosphatidylcholine phospholipase C activity"/>
    <property type="evidence" value="ECO:0007669"/>
    <property type="project" value="UniProtKB-EC"/>
</dbReference>
<dbReference type="Pfam" id="PF04185">
    <property type="entry name" value="Phosphoesterase"/>
    <property type="match status" value="2"/>
</dbReference>
<keyword evidence="7" id="KW-1185">Reference proteome</keyword>
<dbReference type="InterPro" id="IPR017767">
    <property type="entry name" value="PC-PLC"/>
</dbReference>
<dbReference type="PANTHER" id="PTHR31956:SF1">
    <property type="entry name" value="NON-SPECIFIC PHOSPHOLIPASE C1"/>
    <property type="match status" value="1"/>
</dbReference>
<evidence type="ECO:0000256" key="1">
    <source>
        <dbReference type="ARBA" id="ARBA00009717"/>
    </source>
</evidence>
<dbReference type="NCBIfam" id="TIGR03396">
    <property type="entry name" value="PC_PLC"/>
    <property type="match status" value="1"/>
</dbReference>
<name>A0A9X2SY08_9BACT</name>
<protein>
    <recommendedName>
        <fullName evidence="2">phospholipase C</fullName>
        <ecNumber evidence="2">3.1.4.3</ecNumber>
    </recommendedName>
</protein>
<dbReference type="Proteomes" id="UP001142175">
    <property type="component" value="Unassembled WGS sequence"/>
</dbReference>
<keyword evidence="3" id="KW-0378">Hydrolase</keyword>
<feature type="region of interest" description="Disordered" evidence="4">
    <location>
        <begin position="827"/>
        <end position="849"/>
    </location>
</feature>
<dbReference type="InterPro" id="IPR017850">
    <property type="entry name" value="Alkaline_phosphatase_core_sf"/>
</dbReference>
<sequence>MKNNRREFLKQAAIFSGSMALWGGIPAAIQKAMAISPEAGTTFLDAEHIVFLMQENRSFDHALGSLQGVRGFNDPRAIKLANGLPVWLQPDKAGNTYKPFHLDIQNTKATWMGDIPHSWENQVDARNEGKYDGWVESKRPGNKEFSHVPLTMGYYKREDIPFYYALADAFTVCDQHFCSALTGTTTNRMYFWTGKSRNPKDGFSVVRNSEATYSKEVDWKTYPERLEENGVSWRVYQNEISLSSGLEDEDESFLANFTDNNLEWFKQYHVRFAKSHYPFLQKAEKELQESIDQLEHRMKSNPVDGIEKAMEENKAKLAYVQETLVKYHPDNFDKLSETEKNLHKKAFTINSEDPDFHQTEWMEYEKDGKAFKTKIPKGDILHEFRKDVKEGKLPTVSWLVAPQKFSDHPSAPWYGAWYVSEAMNILTENPEVWKKTIFILNYDENDGYFDHIPPFVAPHPTDLNSGKVTGGIETKDEFVTMEEELSKPGMKSKNARQSPIGLGYRVPLIIASPWTRGGWVNSEVCDLTSSLMFLEKFLKHKTGKDIIEDNISSWRRTVCGDLTSAFRPYNGEKIEFPKPVVQQEFMKMIHQASFKNLPDNFGPLTSTEIQTVKKAGRKSKVLPKQEAGTRNSNALTYELYLDGGMDFFQQSFRIVFQNSDKVFGKKTAGVPFQVYAPAKYLENGKWLPMKVWSFALEPGTDLDYQWPLVNFENGLYHLDAYGPNGFFRSFKGMRNEPLVEVNATYDLKDPKNPKLILTINNHDKVKTLDLVLEDQAYGKVRTEISLNPTSEKTIILDTEKSFGWYDYALKIQDNESFERRLAGRIETGLPSKTDPQMGNLIQDQDTFNV</sequence>
<gene>
    <name evidence="6" type="ORF">NU887_06380</name>
</gene>
<dbReference type="EC" id="3.1.4.3" evidence="2"/>
<feature type="domain" description="Bacterial phospholipase C C-terminal" evidence="5">
    <location>
        <begin position="633"/>
        <end position="732"/>
    </location>
</feature>